<keyword evidence="5 13" id="KW-0812">Transmembrane</keyword>
<dbReference type="PANTHER" id="PTHR12454">
    <property type="entry name" value="TRIMERIC INTRACELLULAR CATION CHANNEL"/>
    <property type="match status" value="1"/>
</dbReference>
<comment type="subcellular location">
    <subcellularLocation>
        <location evidence="1">Endomembrane system</location>
        <topology evidence="1">Multi-pass membrane protein</topology>
    </subcellularLocation>
</comment>
<dbReference type="InterPro" id="IPR007866">
    <property type="entry name" value="TRIC_channel"/>
</dbReference>
<evidence type="ECO:0000256" key="12">
    <source>
        <dbReference type="SAM" id="MobiDB-lite"/>
    </source>
</evidence>
<keyword evidence="9" id="KW-0406">Ion transport</keyword>
<keyword evidence="8 13" id="KW-1133">Transmembrane helix</keyword>
<keyword evidence="7" id="KW-0630">Potassium</keyword>
<dbReference type="AlphaFoldDB" id="A0AAD9L4M4"/>
<evidence type="ECO:0000256" key="5">
    <source>
        <dbReference type="ARBA" id="ARBA00022692"/>
    </source>
</evidence>
<evidence type="ECO:0000313" key="15">
    <source>
        <dbReference type="Proteomes" id="UP001209878"/>
    </source>
</evidence>
<organism evidence="14 15">
    <name type="scientific">Ridgeia piscesae</name>
    <name type="common">Tubeworm</name>
    <dbReference type="NCBI Taxonomy" id="27915"/>
    <lineage>
        <taxon>Eukaryota</taxon>
        <taxon>Metazoa</taxon>
        <taxon>Spiralia</taxon>
        <taxon>Lophotrochozoa</taxon>
        <taxon>Annelida</taxon>
        <taxon>Polychaeta</taxon>
        <taxon>Sedentaria</taxon>
        <taxon>Canalipalpata</taxon>
        <taxon>Sabellida</taxon>
        <taxon>Siboglinidae</taxon>
        <taxon>Ridgeia</taxon>
    </lineage>
</organism>
<dbReference type="Pfam" id="PF05197">
    <property type="entry name" value="TRIC"/>
    <property type="match status" value="1"/>
</dbReference>
<evidence type="ECO:0000256" key="7">
    <source>
        <dbReference type="ARBA" id="ARBA00022958"/>
    </source>
</evidence>
<feature type="region of interest" description="Disordered" evidence="12">
    <location>
        <begin position="266"/>
        <end position="285"/>
    </location>
</feature>
<evidence type="ECO:0000256" key="3">
    <source>
        <dbReference type="ARBA" id="ARBA00022448"/>
    </source>
</evidence>
<dbReference type="GO" id="GO:0005267">
    <property type="term" value="F:potassium channel activity"/>
    <property type="evidence" value="ECO:0007669"/>
    <property type="project" value="UniProtKB-KW"/>
</dbReference>
<comment type="caution">
    <text evidence="14">The sequence shown here is derived from an EMBL/GenBank/DDBJ whole genome shotgun (WGS) entry which is preliminary data.</text>
</comment>
<dbReference type="EMBL" id="JAODUO010000335">
    <property type="protein sequence ID" value="KAK2182811.1"/>
    <property type="molecule type" value="Genomic_DNA"/>
</dbReference>
<feature type="transmembrane region" description="Helical" evidence="13">
    <location>
        <begin position="135"/>
        <end position="156"/>
    </location>
</feature>
<evidence type="ECO:0000256" key="1">
    <source>
        <dbReference type="ARBA" id="ARBA00004127"/>
    </source>
</evidence>
<feature type="transmembrane region" description="Helical" evidence="13">
    <location>
        <begin position="213"/>
        <end position="232"/>
    </location>
</feature>
<keyword evidence="4" id="KW-0633">Potassium transport</keyword>
<reference evidence="14" key="1">
    <citation type="journal article" date="2023" name="Mol. Biol. Evol.">
        <title>Third-Generation Sequencing Reveals the Adaptive Role of the Epigenome in Three Deep-Sea Polychaetes.</title>
        <authorList>
            <person name="Perez M."/>
            <person name="Aroh O."/>
            <person name="Sun Y."/>
            <person name="Lan Y."/>
            <person name="Juniper S.K."/>
            <person name="Young C.R."/>
            <person name="Angers B."/>
            <person name="Qian P.Y."/>
        </authorList>
    </citation>
    <scope>NUCLEOTIDE SEQUENCE</scope>
    <source>
        <strain evidence="14">R07B-5</strain>
    </source>
</reference>
<keyword evidence="3" id="KW-0813">Transport</keyword>
<dbReference type="Proteomes" id="UP001209878">
    <property type="component" value="Unassembled WGS sequence"/>
</dbReference>
<dbReference type="GO" id="GO:0042802">
    <property type="term" value="F:identical protein binding"/>
    <property type="evidence" value="ECO:0007669"/>
    <property type="project" value="InterPro"/>
</dbReference>
<dbReference type="GO" id="GO:0016020">
    <property type="term" value="C:membrane"/>
    <property type="evidence" value="ECO:0007669"/>
    <property type="project" value="InterPro"/>
</dbReference>
<evidence type="ECO:0000256" key="11">
    <source>
        <dbReference type="ARBA" id="ARBA00023303"/>
    </source>
</evidence>
<sequence length="285" mass="32412">MDSLTFIEFAKTLTRLKMYPYFDVANYILMCWTVREDNHPQATGSQMFSRKHPLSCWVASMLMCFAGGIIGNLLVGEPVLGPFKDHQAVITATVVWYLINFAPFDVVYKFTKLLPVRLMIFCMKEIQRTNKIHHAILYGLKHLAGAYVQIIIYAIAKGAGYTYMRVFERQVRGVWIPATNEFLQPGFVTKGSLAASVIFLLSYNGVITTPFPIVYFCIAVFFIYFRLMSAILGIHDPFLPFENLFCSIFMGGMFDALKKAVSREKPTEDGVNSNGIKNREEKKND</sequence>
<evidence type="ECO:0000256" key="4">
    <source>
        <dbReference type="ARBA" id="ARBA00022538"/>
    </source>
</evidence>
<comment type="similarity">
    <text evidence="2">Belongs to the TMEM38 family.</text>
</comment>
<accession>A0AAD9L4M4</accession>
<evidence type="ECO:0000256" key="10">
    <source>
        <dbReference type="ARBA" id="ARBA00023136"/>
    </source>
</evidence>
<dbReference type="GO" id="GO:0012505">
    <property type="term" value="C:endomembrane system"/>
    <property type="evidence" value="ECO:0007669"/>
    <property type="project" value="UniProtKB-SubCell"/>
</dbReference>
<proteinExistence type="inferred from homology"/>
<keyword evidence="6" id="KW-0631">Potassium channel</keyword>
<protein>
    <recommendedName>
        <fullName evidence="16">Trimeric intracellular cation channel type B</fullName>
    </recommendedName>
</protein>
<evidence type="ECO:0000256" key="9">
    <source>
        <dbReference type="ARBA" id="ARBA00023065"/>
    </source>
</evidence>
<feature type="transmembrane region" description="Helical" evidence="13">
    <location>
        <begin position="94"/>
        <end position="114"/>
    </location>
</feature>
<keyword evidence="15" id="KW-1185">Reference proteome</keyword>
<evidence type="ECO:0008006" key="16">
    <source>
        <dbReference type="Google" id="ProtNLM"/>
    </source>
</evidence>
<keyword evidence="10 13" id="KW-0472">Membrane</keyword>
<feature type="transmembrane region" description="Helical" evidence="13">
    <location>
        <begin position="54"/>
        <end position="74"/>
    </location>
</feature>
<evidence type="ECO:0000256" key="6">
    <source>
        <dbReference type="ARBA" id="ARBA00022826"/>
    </source>
</evidence>
<evidence type="ECO:0000313" key="14">
    <source>
        <dbReference type="EMBL" id="KAK2182811.1"/>
    </source>
</evidence>
<evidence type="ECO:0000256" key="13">
    <source>
        <dbReference type="SAM" id="Phobius"/>
    </source>
</evidence>
<name>A0AAD9L4M4_RIDPI</name>
<evidence type="ECO:0000256" key="8">
    <source>
        <dbReference type="ARBA" id="ARBA00022989"/>
    </source>
</evidence>
<evidence type="ECO:0000256" key="2">
    <source>
        <dbReference type="ARBA" id="ARBA00005766"/>
    </source>
</evidence>
<gene>
    <name evidence="14" type="ORF">NP493_335g03042</name>
</gene>
<dbReference type="PANTHER" id="PTHR12454:SF11">
    <property type="entry name" value="GH25683P"/>
    <property type="match status" value="1"/>
</dbReference>
<keyword evidence="11" id="KW-0407">Ion channel</keyword>